<evidence type="ECO:0000313" key="1">
    <source>
        <dbReference type="EMBL" id="KAH7945048.1"/>
    </source>
</evidence>
<keyword evidence="2" id="KW-1185">Reference proteome</keyword>
<proteinExistence type="predicted"/>
<organism evidence="1 2">
    <name type="scientific">Dermacentor silvarum</name>
    <name type="common">Tick</name>
    <dbReference type="NCBI Taxonomy" id="543639"/>
    <lineage>
        <taxon>Eukaryota</taxon>
        <taxon>Metazoa</taxon>
        <taxon>Ecdysozoa</taxon>
        <taxon>Arthropoda</taxon>
        <taxon>Chelicerata</taxon>
        <taxon>Arachnida</taxon>
        <taxon>Acari</taxon>
        <taxon>Parasitiformes</taxon>
        <taxon>Ixodida</taxon>
        <taxon>Ixodoidea</taxon>
        <taxon>Ixodidae</taxon>
        <taxon>Rhipicephalinae</taxon>
        <taxon>Dermacentor</taxon>
    </lineage>
</organism>
<reference evidence="1" key="1">
    <citation type="submission" date="2020-05" db="EMBL/GenBank/DDBJ databases">
        <title>Large-scale comparative analyses of tick genomes elucidate their genetic diversity and vector capacities.</title>
        <authorList>
            <person name="Jia N."/>
            <person name="Wang J."/>
            <person name="Shi W."/>
            <person name="Du L."/>
            <person name="Sun Y."/>
            <person name="Zhan W."/>
            <person name="Jiang J."/>
            <person name="Wang Q."/>
            <person name="Zhang B."/>
            <person name="Ji P."/>
            <person name="Sakyi L.B."/>
            <person name="Cui X."/>
            <person name="Yuan T."/>
            <person name="Jiang B."/>
            <person name="Yang W."/>
            <person name="Lam T.T.-Y."/>
            <person name="Chang Q."/>
            <person name="Ding S."/>
            <person name="Wang X."/>
            <person name="Zhu J."/>
            <person name="Ruan X."/>
            <person name="Zhao L."/>
            <person name="Wei J."/>
            <person name="Que T."/>
            <person name="Du C."/>
            <person name="Cheng J."/>
            <person name="Dai P."/>
            <person name="Han X."/>
            <person name="Huang E."/>
            <person name="Gao Y."/>
            <person name="Liu J."/>
            <person name="Shao H."/>
            <person name="Ye R."/>
            <person name="Li L."/>
            <person name="Wei W."/>
            <person name="Wang X."/>
            <person name="Wang C."/>
            <person name="Yang T."/>
            <person name="Huo Q."/>
            <person name="Li W."/>
            <person name="Guo W."/>
            <person name="Chen H."/>
            <person name="Zhou L."/>
            <person name="Ni X."/>
            <person name="Tian J."/>
            <person name="Zhou Y."/>
            <person name="Sheng Y."/>
            <person name="Liu T."/>
            <person name="Pan Y."/>
            <person name="Xia L."/>
            <person name="Li J."/>
            <person name="Zhao F."/>
            <person name="Cao W."/>
        </authorList>
    </citation>
    <scope>NUCLEOTIDE SEQUENCE</scope>
    <source>
        <strain evidence="1">Dsil-2018</strain>
    </source>
</reference>
<name>A0ACB8CJE7_DERSI</name>
<accession>A0ACB8CJE7</accession>
<dbReference type="Proteomes" id="UP000821865">
    <property type="component" value="Chromosome 6"/>
</dbReference>
<gene>
    <name evidence="1" type="ORF">HPB49_005631</name>
</gene>
<sequence length="330" mass="35868">MGTKATELVRGVLFAIAAASSFQLDVTVASAAPRCENTSRPMQPIYTCVGFTSVQHFAEHVERSLLTENQLSFVLADCELPELPANALADIPVHILELSNVTVKSFGSSADDAADGSKGLFVGDVEETLEKLVFRDRSSLPASWSSLKNLKRLKVLRFFNMAALQLTADYNALAGSLTVVEVVQSSIARIDEDWLARVIGLESLVIRDCSIKQFQRSMLPRPALHLWNLDLVGNNLTSLPDDFGEDYPALKFLDLGSNSLTTVSRASLAPLLDAPIEAVELGGNPLVCDCSVEHLRTFPAELLSADCQAPEALRRRNVHDLSDEDLQCAA</sequence>
<dbReference type="EMBL" id="CM023475">
    <property type="protein sequence ID" value="KAH7945048.1"/>
    <property type="molecule type" value="Genomic_DNA"/>
</dbReference>
<protein>
    <submittedName>
        <fullName evidence="1">Uncharacterized protein</fullName>
    </submittedName>
</protein>
<evidence type="ECO:0000313" key="2">
    <source>
        <dbReference type="Proteomes" id="UP000821865"/>
    </source>
</evidence>
<comment type="caution">
    <text evidence="1">The sequence shown here is derived from an EMBL/GenBank/DDBJ whole genome shotgun (WGS) entry which is preliminary data.</text>
</comment>